<evidence type="ECO:0000256" key="5">
    <source>
        <dbReference type="ARBA" id="ARBA00022597"/>
    </source>
</evidence>
<keyword evidence="5" id="KW-0762">Sugar transport</keyword>
<keyword evidence="9 14" id="KW-0472">Membrane</keyword>
<dbReference type="PANTHER" id="PTHR33843">
    <property type="entry name" value="ASCORBATE-SPECIFIC PTS SYSTEM EIIC COMPONENT"/>
    <property type="match status" value="1"/>
</dbReference>
<comment type="similarity">
    <text evidence="11">Belongs to the UlaA family.</text>
</comment>
<feature type="transmembrane region" description="Helical" evidence="14">
    <location>
        <begin position="119"/>
        <end position="141"/>
    </location>
</feature>
<dbReference type="PATRIC" id="fig|1359.32.peg.1233"/>
<gene>
    <name evidence="15" type="ORF">AB996_0299</name>
</gene>
<dbReference type="NCBIfam" id="NF009553">
    <property type="entry name" value="PRK12997.1-5"/>
    <property type="match status" value="1"/>
</dbReference>
<dbReference type="InterPro" id="IPR004703">
    <property type="entry name" value="PTS_sugar-sp_permease"/>
</dbReference>
<keyword evidence="4" id="KW-1003">Cell membrane</keyword>
<evidence type="ECO:0000256" key="1">
    <source>
        <dbReference type="ARBA" id="ARBA00004651"/>
    </source>
</evidence>
<dbReference type="NCBIfam" id="NF006922">
    <property type="entry name" value="PRK09410.1-5"/>
    <property type="match status" value="1"/>
</dbReference>
<dbReference type="Proteomes" id="UP000076519">
    <property type="component" value="Unassembled WGS sequence"/>
</dbReference>
<evidence type="ECO:0000256" key="4">
    <source>
        <dbReference type="ARBA" id="ARBA00022475"/>
    </source>
</evidence>
<reference evidence="15 16" key="1">
    <citation type="submission" date="2015-08" db="EMBL/GenBank/DDBJ databases">
        <title>Draft Genome Sequences of 11 Lactococcus lactis subspecies cremoris strains.</title>
        <authorList>
            <person name="Wels M."/>
            <person name="Backus L."/>
            <person name="Boekhorst J."/>
            <person name="Dijkstra A."/>
            <person name="Beerthuizen M."/>
            <person name="Siezen R."/>
            <person name="Bachmann H."/>
            <person name="Van Hijum S."/>
        </authorList>
    </citation>
    <scope>NUCLEOTIDE SEQUENCE [LARGE SCALE GENOMIC DNA]</scope>
    <source>
        <strain evidence="15 16">KW10</strain>
    </source>
</reference>
<evidence type="ECO:0000256" key="14">
    <source>
        <dbReference type="SAM" id="Phobius"/>
    </source>
</evidence>
<dbReference type="AlphaFoldDB" id="A0A166KI72"/>
<feature type="transmembrane region" description="Helical" evidence="14">
    <location>
        <begin position="428"/>
        <end position="448"/>
    </location>
</feature>
<comment type="caution">
    <text evidence="15">The sequence shown here is derived from an EMBL/GenBank/DDBJ whole genome shotgun (WGS) entry which is preliminary data.</text>
</comment>
<evidence type="ECO:0000256" key="3">
    <source>
        <dbReference type="ARBA" id="ARBA00022448"/>
    </source>
</evidence>
<sequence length="466" mass="48517">MNGILNFIVSVATTPALLVGLIAMLGLILQKKAATAVIQGSIKTFAGFLVLTGGAGILVTSLNPFATMFQHVFNAKGVVPSNEAVVALALVKYGTPAALIMIVGFIVNVILARFTRFKYIFLTGQAMLYVSTMSAVVLISAGLGNGWLTILLGGIFEGTLLTITPALTQRYMRKITGNDGVAMGHTGNMGYALSGYLGEKLGNKDPEKSTEKLNIPKNLGFLRDSTVSISLVMMVVYVGLALIAGPRFVESSSLSAGTNYIVYAITQAGTFAAGFVVVLQGVRMILSEIIPAFQGIAKKLVPNSKPALDVPIVFPYAPNAVLIGFFVSFIVGVISMLIMLGLGTTVIIPGVVGIFFCGGAAGVYGNAFGGLRGAIIGSIANGLLLAWGPLLILPALGSFGADASSTFADSDYIVSGGLLGVMGKAGSGLLIVFILAFLAIVLITSLILNRRDRLHSKKLNKSNKLS</sequence>
<protein>
    <recommendedName>
        <fullName evidence="12">Ascorbate-specific PTS system EIIC component</fullName>
    </recommendedName>
    <alternativeName>
        <fullName evidence="13">Ascorbate-specific permease IIC component UlaA</fullName>
    </alternativeName>
</protein>
<evidence type="ECO:0000313" key="15">
    <source>
        <dbReference type="EMBL" id="KZK08402.1"/>
    </source>
</evidence>
<feature type="transmembrane region" description="Helical" evidence="14">
    <location>
        <begin position="227"/>
        <end position="248"/>
    </location>
</feature>
<evidence type="ECO:0000313" key="16">
    <source>
        <dbReference type="Proteomes" id="UP000076519"/>
    </source>
</evidence>
<dbReference type="Pfam" id="PF03611">
    <property type="entry name" value="EIIC-GAT"/>
    <property type="match status" value="1"/>
</dbReference>
<accession>A0A166KI72</accession>
<feature type="transmembrane region" description="Helical" evidence="14">
    <location>
        <begin position="147"/>
        <end position="167"/>
    </location>
</feature>
<evidence type="ECO:0000256" key="10">
    <source>
        <dbReference type="ARBA" id="ARBA00037387"/>
    </source>
</evidence>
<comment type="function">
    <text evidence="10">The phosphoenolpyruvate-dependent sugar phosphotransferase system (sugar PTS), a major carbohydrate active transport system, catalyzes the phosphorylation of incoming sugar substrates concomitantly with their translocation across the cell membrane. The enzyme II UlaABC PTS system is involved in ascorbate transport.</text>
</comment>
<comment type="subcellular location">
    <subcellularLocation>
        <location evidence="1">Cell membrane</location>
        <topology evidence="1">Multi-pass membrane protein</topology>
    </subcellularLocation>
</comment>
<dbReference type="RefSeq" id="WP_063281131.1">
    <property type="nucleotide sequence ID" value="NZ_LIYF01000005.1"/>
</dbReference>
<feature type="transmembrane region" description="Helical" evidence="14">
    <location>
        <begin position="260"/>
        <end position="279"/>
    </location>
</feature>
<feature type="transmembrane region" description="Helical" evidence="14">
    <location>
        <begin position="346"/>
        <end position="367"/>
    </location>
</feature>
<dbReference type="GO" id="GO:0005886">
    <property type="term" value="C:plasma membrane"/>
    <property type="evidence" value="ECO:0007669"/>
    <property type="project" value="UniProtKB-SubCell"/>
</dbReference>
<comment type="subunit">
    <text evidence="2">Homodimer.</text>
</comment>
<feature type="transmembrane region" description="Helical" evidence="14">
    <location>
        <begin position="6"/>
        <end position="29"/>
    </location>
</feature>
<proteinExistence type="inferred from homology"/>
<organism evidence="15 16">
    <name type="scientific">Lactococcus lactis subsp. cremoris</name>
    <name type="common">Streptococcus cremoris</name>
    <dbReference type="NCBI Taxonomy" id="1359"/>
    <lineage>
        <taxon>Bacteria</taxon>
        <taxon>Bacillati</taxon>
        <taxon>Bacillota</taxon>
        <taxon>Bacilli</taxon>
        <taxon>Lactobacillales</taxon>
        <taxon>Streptococcaceae</taxon>
        <taxon>Lactococcus</taxon>
    </lineage>
</organism>
<evidence type="ECO:0000256" key="9">
    <source>
        <dbReference type="ARBA" id="ARBA00023136"/>
    </source>
</evidence>
<evidence type="ECO:0000256" key="11">
    <source>
        <dbReference type="ARBA" id="ARBA00038218"/>
    </source>
</evidence>
<evidence type="ECO:0000256" key="12">
    <source>
        <dbReference type="ARBA" id="ARBA00039702"/>
    </source>
</evidence>
<dbReference type="PANTHER" id="PTHR33843:SF4">
    <property type="entry name" value="ASCORBATE-SPECIFIC PTS SYSTEM EIIC COMPONENT"/>
    <property type="match status" value="1"/>
</dbReference>
<dbReference type="EMBL" id="LIYF01000005">
    <property type="protein sequence ID" value="KZK08402.1"/>
    <property type="molecule type" value="Genomic_DNA"/>
</dbReference>
<feature type="transmembrane region" description="Helical" evidence="14">
    <location>
        <begin position="85"/>
        <end position="107"/>
    </location>
</feature>
<keyword evidence="8 14" id="KW-1133">Transmembrane helix</keyword>
<dbReference type="GO" id="GO:0009401">
    <property type="term" value="P:phosphoenolpyruvate-dependent sugar phosphotransferase system"/>
    <property type="evidence" value="ECO:0007669"/>
    <property type="project" value="UniProtKB-KW"/>
</dbReference>
<feature type="transmembrane region" description="Helical" evidence="14">
    <location>
        <begin position="320"/>
        <end position="340"/>
    </location>
</feature>
<keyword evidence="7 14" id="KW-0812">Transmembrane</keyword>
<name>A0A166KI72_LACLC</name>
<evidence type="ECO:0000256" key="6">
    <source>
        <dbReference type="ARBA" id="ARBA00022683"/>
    </source>
</evidence>
<dbReference type="InterPro" id="IPR051562">
    <property type="entry name" value="Ascorbate-PTS_EIIC"/>
</dbReference>
<evidence type="ECO:0000256" key="13">
    <source>
        <dbReference type="ARBA" id="ARBA00042859"/>
    </source>
</evidence>
<evidence type="ECO:0000256" key="2">
    <source>
        <dbReference type="ARBA" id="ARBA00011738"/>
    </source>
</evidence>
<keyword evidence="6" id="KW-0598">Phosphotransferase system</keyword>
<feature type="transmembrane region" description="Helical" evidence="14">
    <location>
        <begin position="41"/>
        <end position="65"/>
    </location>
</feature>
<evidence type="ECO:0000256" key="7">
    <source>
        <dbReference type="ARBA" id="ARBA00022692"/>
    </source>
</evidence>
<evidence type="ECO:0000256" key="8">
    <source>
        <dbReference type="ARBA" id="ARBA00022989"/>
    </source>
</evidence>
<feature type="transmembrane region" description="Helical" evidence="14">
    <location>
        <begin position="374"/>
        <end position="396"/>
    </location>
</feature>
<keyword evidence="3" id="KW-0813">Transport</keyword>
<dbReference type="NCBIfam" id="NF006920">
    <property type="entry name" value="PRK09410.1-2"/>
    <property type="match status" value="1"/>
</dbReference>